<protein>
    <recommendedName>
        <fullName evidence="2">PQQ-like domain-containing protein</fullName>
    </recommendedName>
</protein>
<dbReference type="InterPro" id="IPR011047">
    <property type="entry name" value="Quinoprotein_ADH-like_sf"/>
</dbReference>
<name>A0ABQ3W8Z8_9ACTN</name>
<dbReference type="InterPro" id="IPR015943">
    <property type="entry name" value="WD40/YVTN_repeat-like_dom_sf"/>
</dbReference>
<gene>
    <name evidence="1" type="ORF">Aca07nite_00400</name>
</gene>
<evidence type="ECO:0008006" key="2">
    <source>
        <dbReference type="Google" id="ProtNLM"/>
    </source>
</evidence>
<dbReference type="Gene3D" id="2.130.10.10">
    <property type="entry name" value="YVTN repeat-like/Quinoprotein amine dehydrogenase"/>
    <property type="match status" value="1"/>
</dbReference>
<dbReference type="SUPFAM" id="SSF50998">
    <property type="entry name" value="Quinoprotein alcohol dehydrogenase-like"/>
    <property type="match status" value="1"/>
</dbReference>
<proteinExistence type="predicted"/>
<sequence length="366" mass="38109">MSGTTARETTAGNVGRAVDAVLREAGGGRMAGVRTAYEFGRQVFVVQFVRGSWLCAATVDAATGDVLTIQDEGLPVADANIPDGEPAAVTLRPGFSTVWDVCATAESPDTAYVATGAGVAVVRLCRDVEATLVVEDHHVTGFGVTRHVAPVPGGVVASTADGRMFGMDTTGRLRWKTRLPGCPHTVTADAAGARVLAATNAGAVELDAGTGAEQGRFGGSVRAAAYLPNGDRIVADHRGDLIVTAARGRACRRMSYGAFPDRLWVDHDRIYVAGEDGVKEFVAGYGVVARWSAPGAGTVENAVVIDGSVFTCSGGSRLDRHGYATAAHHGRLRVIADPEALTALEVGRRPWLLVGHRDGRLSALPV</sequence>
<accession>A0ABQ3W8Z8</accession>
<reference evidence="1" key="1">
    <citation type="submission" date="2021-01" db="EMBL/GenBank/DDBJ databases">
        <title>Whole genome shotgun sequence of Actinoplanes capillaceus NBRC 16408.</title>
        <authorList>
            <person name="Komaki H."/>
            <person name="Tamura T."/>
        </authorList>
    </citation>
    <scope>NUCLEOTIDE SEQUENCE [LARGE SCALE GENOMIC DNA]</scope>
    <source>
        <strain evidence="1">NBRC 16408</strain>
    </source>
</reference>
<comment type="caution">
    <text evidence="1">The sequence shown here is derived from an EMBL/GenBank/DDBJ whole genome shotgun (WGS) entry which is preliminary data.</text>
</comment>
<organism evidence="1">
    <name type="scientific">Actinoplanes campanulatus</name>
    <dbReference type="NCBI Taxonomy" id="113559"/>
    <lineage>
        <taxon>Bacteria</taxon>
        <taxon>Bacillati</taxon>
        <taxon>Actinomycetota</taxon>
        <taxon>Actinomycetes</taxon>
        <taxon>Micromonosporales</taxon>
        <taxon>Micromonosporaceae</taxon>
        <taxon>Actinoplanes</taxon>
    </lineage>
</organism>
<evidence type="ECO:0000313" key="1">
    <source>
        <dbReference type="EMBL" id="GID42765.1"/>
    </source>
</evidence>
<dbReference type="RefSeq" id="WP_204293381.1">
    <property type="nucleotide sequence ID" value="NZ_BAAAGQ010000008.1"/>
</dbReference>
<dbReference type="EMBL" id="BOMF01000001">
    <property type="protein sequence ID" value="GID42765.1"/>
    <property type="molecule type" value="Genomic_DNA"/>
</dbReference>